<evidence type="ECO:0000256" key="1">
    <source>
        <dbReference type="ARBA" id="ARBA00022741"/>
    </source>
</evidence>
<reference evidence="4 5" key="1">
    <citation type="submission" date="2020-10" db="EMBL/GenBank/DDBJ databases">
        <title>Degradation of 1,4-Dioxane by Xanthobacter sp. YN2, via a Novel Group-2 Soluble Di-Iron Monooxygenase.</title>
        <authorList>
            <person name="Ma F."/>
            <person name="Wang Y."/>
            <person name="Yang J."/>
            <person name="Guo H."/>
            <person name="Su D."/>
            <person name="Yu L."/>
        </authorList>
    </citation>
    <scope>NUCLEOTIDE SEQUENCE [LARGE SCALE GENOMIC DNA]</scope>
    <source>
        <strain evidence="4 5">YN2</strain>
    </source>
</reference>
<organism evidence="4 5">
    <name type="scientific">Xanthobacter dioxanivorans</name>
    <dbReference type="NCBI Taxonomy" id="2528964"/>
    <lineage>
        <taxon>Bacteria</taxon>
        <taxon>Pseudomonadati</taxon>
        <taxon>Pseudomonadota</taxon>
        <taxon>Alphaproteobacteria</taxon>
        <taxon>Hyphomicrobiales</taxon>
        <taxon>Xanthobacteraceae</taxon>
        <taxon>Xanthobacter</taxon>
    </lineage>
</organism>
<dbReference type="GO" id="GO:0005524">
    <property type="term" value="F:ATP binding"/>
    <property type="evidence" value="ECO:0007669"/>
    <property type="project" value="UniProtKB-KW"/>
</dbReference>
<dbReference type="PANTHER" id="PTHR43272">
    <property type="entry name" value="LONG-CHAIN-FATTY-ACID--COA LIGASE"/>
    <property type="match status" value="1"/>
</dbReference>
<gene>
    <name evidence="4" type="ORF">EZH22_28705</name>
</gene>
<dbReference type="Gene3D" id="3.40.50.12780">
    <property type="entry name" value="N-terminal domain of ligase-like"/>
    <property type="match status" value="1"/>
</dbReference>
<accession>A0A974PNE5</accession>
<dbReference type="Pfam" id="PF23562">
    <property type="entry name" value="AMP-binding_C_3"/>
    <property type="match status" value="1"/>
</dbReference>
<dbReference type="PROSITE" id="PS00455">
    <property type="entry name" value="AMP_BINDING"/>
    <property type="match status" value="1"/>
</dbReference>
<dbReference type="RefSeq" id="WP_203193710.1">
    <property type="nucleotide sequence ID" value="NZ_CP063362.1"/>
</dbReference>
<evidence type="ECO:0000256" key="2">
    <source>
        <dbReference type="ARBA" id="ARBA00022840"/>
    </source>
</evidence>
<evidence type="ECO:0000259" key="3">
    <source>
        <dbReference type="Pfam" id="PF00501"/>
    </source>
</evidence>
<keyword evidence="1" id="KW-0547">Nucleotide-binding</keyword>
<dbReference type="PANTHER" id="PTHR43272:SF33">
    <property type="entry name" value="AMP-BINDING DOMAIN-CONTAINING PROTEIN-RELATED"/>
    <property type="match status" value="1"/>
</dbReference>
<sequence>MADTYAADTFPKLLLDNAARRPARPAMREKRYGIWKTWTWADLAREIEALALGLKAAGITPGARVAVIGVNRSRLYWSILAAQCAGAVPVPLYPDAVAEEMAYLLAHAEATAAIVEDQEQVDKLLSMLPELPALRLIAYDEPRGMRDYVCEACALTSLDAIMASGRQETAGARLSRAFTDLVARTGGGDTSIILYTSGTTGRPKGTVISSERALSAARQTVAADCLDETEEVLAYLPIAWAGDHYLNYAQAFVAGFCMSCPEEPETVAIDIFEIGPTFYFAPPRVLEDLLTRILISMEDAGCAKRWLFARFMGVARRWGEPILNGRRVPLHGRLLYALGEALIYGPVKNVLGFSRIKVAYTAGEAIGPDLFAFYRSIGVNLKQFYGQTEAFLYISAQPDGQIRSDTVGPAAPGVEIRIMENGEVQFRSPGQFVEYLADPDRTAETLTPDGFVRTGDAGFIGQDGHLRVIDRAKDVGRLTDGTLFAPKYIENKLKFFPNIKEAVAFGDGRDYVAAFINIDLTAVGNWAERNGVTYGSYQELAALPQVYDIVRSHIRQVNRDLAAEPAMAGAAISRFVILHKELDADDGELTRTRKVRRAFVQEKYAGLIAALYGDARECFVSTEVTFEDGRKGRIEATLALAEVDETGRAHHRKAETLAA</sequence>
<name>A0A974PNE5_9HYPH</name>
<dbReference type="AlphaFoldDB" id="A0A974PNE5"/>
<keyword evidence="5" id="KW-1185">Reference proteome</keyword>
<dbReference type="SUPFAM" id="SSF56801">
    <property type="entry name" value="Acetyl-CoA synthetase-like"/>
    <property type="match status" value="1"/>
</dbReference>
<dbReference type="InterPro" id="IPR042099">
    <property type="entry name" value="ANL_N_sf"/>
</dbReference>
<proteinExistence type="predicted"/>
<dbReference type="Proteomes" id="UP000596427">
    <property type="component" value="Chromosome"/>
</dbReference>
<protein>
    <submittedName>
        <fullName evidence="4">AMP-binding protein</fullName>
    </submittedName>
</protein>
<evidence type="ECO:0000313" key="4">
    <source>
        <dbReference type="EMBL" id="QRG06797.1"/>
    </source>
</evidence>
<dbReference type="InterPro" id="IPR020845">
    <property type="entry name" value="AMP-binding_CS"/>
</dbReference>
<dbReference type="InterPro" id="IPR000873">
    <property type="entry name" value="AMP-dep_synth/lig_dom"/>
</dbReference>
<keyword evidence="2" id="KW-0067">ATP-binding</keyword>
<evidence type="ECO:0000313" key="5">
    <source>
        <dbReference type="Proteomes" id="UP000596427"/>
    </source>
</evidence>
<dbReference type="EMBL" id="CP063362">
    <property type="protein sequence ID" value="QRG06797.1"/>
    <property type="molecule type" value="Genomic_DNA"/>
</dbReference>
<dbReference type="KEGG" id="xdi:EZH22_28705"/>
<dbReference type="GO" id="GO:0016020">
    <property type="term" value="C:membrane"/>
    <property type="evidence" value="ECO:0007669"/>
    <property type="project" value="TreeGrafter"/>
</dbReference>
<dbReference type="Pfam" id="PF00501">
    <property type="entry name" value="AMP-binding"/>
    <property type="match status" value="1"/>
</dbReference>
<feature type="domain" description="AMP-dependent synthetase/ligase" evidence="3">
    <location>
        <begin position="16"/>
        <end position="429"/>
    </location>
</feature>
<dbReference type="GO" id="GO:0004467">
    <property type="term" value="F:long-chain fatty acid-CoA ligase activity"/>
    <property type="evidence" value="ECO:0007669"/>
    <property type="project" value="TreeGrafter"/>
</dbReference>